<dbReference type="KEGG" id="kphy:AOZ06_42290"/>
<dbReference type="EMBL" id="CP012752">
    <property type="protein sequence ID" value="ALG12610.1"/>
    <property type="molecule type" value="Genomic_DNA"/>
</dbReference>
<dbReference type="AlphaFoldDB" id="A0A0N9ICE0"/>
<organism evidence="1 2">
    <name type="scientific">Kibdelosporangium phytohabitans</name>
    <dbReference type="NCBI Taxonomy" id="860235"/>
    <lineage>
        <taxon>Bacteria</taxon>
        <taxon>Bacillati</taxon>
        <taxon>Actinomycetota</taxon>
        <taxon>Actinomycetes</taxon>
        <taxon>Pseudonocardiales</taxon>
        <taxon>Pseudonocardiaceae</taxon>
        <taxon>Kibdelosporangium</taxon>
    </lineage>
</organism>
<proteinExistence type="predicted"/>
<gene>
    <name evidence="1" type="ORF">AOZ06_42290</name>
</gene>
<reference evidence="1 2" key="1">
    <citation type="submission" date="2015-07" db="EMBL/GenBank/DDBJ databases">
        <title>Genome sequencing of Kibdelosporangium phytohabitans.</title>
        <authorList>
            <person name="Qin S."/>
            <person name="Xing K."/>
        </authorList>
    </citation>
    <scope>NUCLEOTIDE SEQUENCE [LARGE SCALE GENOMIC DNA]</scope>
    <source>
        <strain evidence="1 2">KLBMP1111</strain>
    </source>
</reference>
<name>A0A0N9ICE0_9PSEU</name>
<sequence>MVRQAAPNARSFPMWGPNGTVTFASHTDSFGKAMQAGSPFTAALDAMQNATVADMRKLGFTLN</sequence>
<protein>
    <submittedName>
        <fullName evidence="1">Uncharacterized protein</fullName>
    </submittedName>
</protein>
<evidence type="ECO:0000313" key="1">
    <source>
        <dbReference type="EMBL" id="ALG12610.1"/>
    </source>
</evidence>
<keyword evidence="2" id="KW-1185">Reference proteome</keyword>
<dbReference type="Proteomes" id="UP000063699">
    <property type="component" value="Chromosome"/>
</dbReference>
<evidence type="ECO:0000313" key="2">
    <source>
        <dbReference type="Proteomes" id="UP000063699"/>
    </source>
</evidence>
<accession>A0A0N9ICE0</accession>
<dbReference type="STRING" id="860235.AOZ06_42290"/>